<accession>A0A9E7N8A9</accession>
<dbReference type="NCBIfam" id="TIGR00199">
    <property type="entry name" value="PncC_domain"/>
    <property type="match status" value="1"/>
</dbReference>
<feature type="compositionally biased region" description="Polar residues" evidence="1">
    <location>
        <begin position="14"/>
        <end position="28"/>
    </location>
</feature>
<dbReference type="AlphaFoldDB" id="A0A9E7N8A9"/>
<organism evidence="3 4">
    <name type="scientific">Natronosalvus rutilus</name>
    <dbReference type="NCBI Taxonomy" id="2953753"/>
    <lineage>
        <taxon>Archaea</taxon>
        <taxon>Methanobacteriati</taxon>
        <taxon>Methanobacteriota</taxon>
        <taxon>Stenosarchaea group</taxon>
        <taxon>Halobacteria</taxon>
        <taxon>Halobacteriales</taxon>
        <taxon>Natrialbaceae</taxon>
        <taxon>Natronosalvus</taxon>
    </lineage>
</organism>
<proteinExistence type="predicted"/>
<dbReference type="EMBL" id="CP100355">
    <property type="protein sequence ID" value="UTF53552.1"/>
    <property type="molecule type" value="Genomic_DNA"/>
</dbReference>
<dbReference type="InterPro" id="IPR036653">
    <property type="entry name" value="CinA-like_C"/>
</dbReference>
<dbReference type="KEGG" id="sawl:NGM29_17575"/>
<feature type="region of interest" description="Disordered" evidence="1">
    <location>
        <begin position="1"/>
        <end position="29"/>
    </location>
</feature>
<evidence type="ECO:0000313" key="3">
    <source>
        <dbReference type="EMBL" id="UTF53552.1"/>
    </source>
</evidence>
<protein>
    <submittedName>
        <fullName evidence="3">CinA family protein</fullName>
    </submittedName>
</protein>
<gene>
    <name evidence="3" type="ORF">NGM29_17575</name>
</gene>
<reference evidence="3" key="1">
    <citation type="submission" date="2022-06" db="EMBL/GenBank/DDBJ databases">
        <title>Diverse halophilic archaea isolated from saline environments.</title>
        <authorList>
            <person name="Cui H.-L."/>
        </authorList>
    </citation>
    <scope>NUCLEOTIDE SEQUENCE</scope>
    <source>
        <strain evidence="3">WLHS1</strain>
    </source>
</reference>
<evidence type="ECO:0000313" key="4">
    <source>
        <dbReference type="Proteomes" id="UP001056855"/>
    </source>
</evidence>
<dbReference type="Pfam" id="PF02464">
    <property type="entry name" value="CinA"/>
    <property type="match status" value="1"/>
</dbReference>
<dbReference type="InterPro" id="IPR008136">
    <property type="entry name" value="CinA_C"/>
</dbReference>
<evidence type="ECO:0000256" key="1">
    <source>
        <dbReference type="SAM" id="MobiDB-lite"/>
    </source>
</evidence>
<dbReference type="Gene3D" id="3.90.950.20">
    <property type="entry name" value="CinA-like"/>
    <property type="match status" value="1"/>
</dbReference>
<sequence length="208" mass="21782">MSNANVDSDRPAESSPTDPATRTDSASGAVQFEAPLDLVSGVGERLRERGDTLAVAESCTGGLLGGAITAVPGSSDYFDSGHVVYAYDAKRRHLGVSRESLDEHGAVSEPVALEMARGVRDVTDATWGLSITGVAGPSGGTAETPVGTVYVGVAYAGPWGTETSFAMATRHQFDGDRHDVRMQTVRTALERLQAVLESESDSEFESTS</sequence>
<dbReference type="RefSeq" id="WP_254158078.1">
    <property type="nucleotide sequence ID" value="NZ_CP100355.1"/>
</dbReference>
<evidence type="ECO:0000259" key="2">
    <source>
        <dbReference type="Pfam" id="PF02464"/>
    </source>
</evidence>
<dbReference type="SUPFAM" id="SSF142433">
    <property type="entry name" value="CinA-like"/>
    <property type="match status" value="1"/>
</dbReference>
<keyword evidence="4" id="KW-1185">Reference proteome</keyword>
<dbReference type="Proteomes" id="UP001056855">
    <property type="component" value="Chromosome"/>
</dbReference>
<name>A0A9E7N8A9_9EURY</name>
<feature type="domain" description="CinA C-terminal" evidence="2">
    <location>
        <begin position="39"/>
        <end position="195"/>
    </location>
</feature>
<dbReference type="GeneID" id="73291895"/>